<keyword evidence="3" id="KW-1185">Reference proteome</keyword>
<accession>A0A3Q3DUX9</accession>
<dbReference type="Pfam" id="PF15189">
    <property type="entry name" value="MEIOC"/>
    <property type="match status" value="1"/>
</dbReference>
<feature type="region of interest" description="Disordered" evidence="1">
    <location>
        <begin position="465"/>
        <end position="489"/>
    </location>
</feature>
<dbReference type="AlphaFoldDB" id="A0A3Q3DUX9"/>
<evidence type="ECO:0000256" key="1">
    <source>
        <dbReference type="SAM" id="MobiDB-lite"/>
    </source>
</evidence>
<organism evidence="2 3">
    <name type="scientific">Hippocampus comes</name>
    <name type="common">Tiger tail seahorse</name>
    <dbReference type="NCBI Taxonomy" id="109280"/>
    <lineage>
        <taxon>Eukaryota</taxon>
        <taxon>Metazoa</taxon>
        <taxon>Chordata</taxon>
        <taxon>Craniata</taxon>
        <taxon>Vertebrata</taxon>
        <taxon>Euteleostomi</taxon>
        <taxon>Actinopterygii</taxon>
        <taxon>Neopterygii</taxon>
        <taxon>Teleostei</taxon>
        <taxon>Neoteleostei</taxon>
        <taxon>Acanthomorphata</taxon>
        <taxon>Syngnathiaria</taxon>
        <taxon>Syngnathiformes</taxon>
        <taxon>Syngnathoidei</taxon>
        <taxon>Syngnathidae</taxon>
        <taxon>Hippocampus</taxon>
    </lineage>
</organism>
<dbReference type="PANTHER" id="PTHR33861">
    <property type="entry name" value="PROTEIN CBG18333"/>
    <property type="match status" value="1"/>
</dbReference>
<reference evidence="2" key="1">
    <citation type="submission" date="2025-08" db="UniProtKB">
        <authorList>
            <consortium name="Ensembl"/>
        </authorList>
    </citation>
    <scope>IDENTIFICATION</scope>
</reference>
<dbReference type="GO" id="GO:0007141">
    <property type="term" value="P:male meiosis I"/>
    <property type="evidence" value="ECO:0007669"/>
    <property type="project" value="TreeGrafter"/>
</dbReference>
<sequence length="722" mass="80890">MEGTKSELLGYWNFTTSACVNGDGGNSSFSESGFSPQEEGVAEFKLWSPTAHSNPYELTNCALNSIKSRKTTEKHEIEEEVDLQCLVSSILDEGDEIQSGFYNRGNPSPANGLWSPKTLKEDFLQYPGVEANDKLPYSRPSDAFIRSQMVSRNERFLQKLSGISAHPHWPSSVRNGDRDSYGSHPNGLPPVLPIPKTANHLPPQTLESNHEPSADLYAANHRSFNNFPQISDAFQFQNKMSKPLCDHYESATSAKPIHDNQQDMPEHMNQLVSGLHSLLADESNQGRYGCFPNIERETEYPEDSILEQRKFPSQSMPMLREKQLEGEFWGRDIKPAFKRKDVQEPSWLGNGIAEYSPQLKPVSLSLNPPNQCPNIINRNQYSNLRSKQGQYKMKSLMQKETKMSGFFEERPQTVARVAETHGRPHVDHLGGMERFNGENIMGKNARPYRPPAHVDSGPTRFTQLPLKSQKDTTPHGSGPGMTPAAGTTGNSAAALYSQLKGAETHNGGSTCKYGDSPLAALLQKNPEGVIIQFYLHLDECSEQLGYLEGERKKVEVILAKTFPGEWTPLSPLTHPPGLALHPTRIDSLIFNQRREQANVNWVLYNMEYLCNVPLHDTIHMALNNHHQALSCVQARCGKKLANTSKRQWLGPPLTEDYDRVLLVIALKELAVTTRKLRTSLWCALQMSVPTPVKRPEEGPDANREIRIALWRSLLKTAPLPSQ</sequence>
<protein>
    <submittedName>
        <fullName evidence="2">Meiosis specific with coiled-coil domain</fullName>
    </submittedName>
</protein>
<dbReference type="PANTHER" id="PTHR33861:SF4">
    <property type="entry name" value="MEIOSIS-SPECIFIC COILED-COIL DOMAIN-CONTAINING PROTEIN MEIOC"/>
    <property type="match status" value="1"/>
</dbReference>
<evidence type="ECO:0000313" key="3">
    <source>
        <dbReference type="Proteomes" id="UP000264820"/>
    </source>
</evidence>
<dbReference type="GeneTree" id="ENSGT00940000174795"/>
<feature type="compositionally biased region" description="Low complexity" evidence="1">
    <location>
        <begin position="480"/>
        <end position="489"/>
    </location>
</feature>
<reference evidence="2" key="2">
    <citation type="submission" date="2025-09" db="UniProtKB">
        <authorList>
            <consortium name="Ensembl"/>
        </authorList>
    </citation>
    <scope>IDENTIFICATION</scope>
</reference>
<dbReference type="GO" id="GO:0048255">
    <property type="term" value="P:mRNA stabilization"/>
    <property type="evidence" value="ECO:0007669"/>
    <property type="project" value="TreeGrafter"/>
</dbReference>
<dbReference type="PROSITE" id="PS51257">
    <property type="entry name" value="PROKAR_LIPOPROTEIN"/>
    <property type="match status" value="1"/>
</dbReference>
<dbReference type="GO" id="GO:0005634">
    <property type="term" value="C:nucleus"/>
    <property type="evidence" value="ECO:0007669"/>
    <property type="project" value="TreeGrafter"/>
</dbReference>
<dbReference type="OMA" id="KMQMSGF"/>
<dbReference type="GO" id="GO:0007144">
    <property type="term" value="P:female meiosis I"/>
    <property type="evidence" value="ECO:0007669"/>
    <property type="project" value="TreeGrafter"/>
</dbReference>
<dbReference type="GO" id="GO:0005737">
    <property type="term" value="C:cytoplasm"/>
    <property type="evidence" value="ECO:0007669"/>
    <property type="project" value="TreeGrafter"/>
</dbReference>
<dbReference type="STRING" id="109280.ENSHCOP00000021170"/>
<proteinExistence type="predicted"/>
<dbReference type="Ensembl" id="ENSHCOT00000004325.1">
    <property type="protein sequence ID" value="ENSHCOP00000021170.1"/>
    <property type="gene ID" value="ENSHCOG00000007776.1"/>
</dbReference>
<name>A0A3Q3DUX9_HIPCM</name>
<evidence type="ECO:0000313" key="2">
    <source>
        <dbReference type="Ensembl" id="ENSHCOP00000021170.1"/>
    </source>
</evidence>
<dbReference type="InterPro" id="IPR027963">
    <property type="entry name" value="MEIOC"/>
</dbReference>
<dbReference type="Proteomes" id="UP000264820">
    <property type="component" value="Unplaced"/>
</dbReference>